<dbReference type="AlphaFoldDB" id="A0A8H6I558"/>
<dbReference type="OrthoDB" id="3260792at2759"/>
<feature type="compositionally biased region" description="Polar residues" evidence="1">
    <location>
        <begin position="267"/>
        <end position="280"/>
    </location>
</feature>
<feature type="region of interest" description="Disordered" evidence="1">
    <location>
        <begin position="367"/>
        <end position="411"/>
    </location>
</feature>
<sequence>MTNQSFGSYPTAQNMPYPLSDIYNHLDAGVSSSESTASTSSGRHTDVLGSKHHHHGGHKHQRRPITPPPLPHHRSSNSDEHVYRLRDGPPTSLLETSGIQEHFSVPHKRHEHPLTKRPPPLPVGLSSDEEGGDDSREPSALLSSKFSGLPKIVTESPFTALPPLLSVSPPDRAHLGSRWSPDSSVMGSSTVSPIPMSSASMAWQDPRSSEGRTPLETHLEFVSSMSPVLSRGGLLRGAGQSGEGMKPKVRTAGDDAEADDEGGATYDTESTLSLASSSGADSEDFEADVSAPDQDVSAEDYFGAPSGSRTRLPESSGFVKTKKKRYTHGLALQRMPGKVKGFGNVPHYHHKVHRDRIGSRTKLLLKRKGSRPGSPFKSPHIPALSGRSSSLKNEIGMGEEGDAVEEEDPHQEDAVHNLGLAFVNLNLSETGRDVRVLVRSKQMKAKAQGEDLMTYDRIIDDLLVEEPMLFEDTDDQYHRKLVMYPREAPRFMIKRLPLSSSELLVILELNQSDLKSVSWNPAPRVICAIDRPRTILLSDKGMGDSRLGRPDDDVFVFFEPLQELDNHPLLETVEEYLEMFKELLEGLTFLHEQHIAGFRCNLLRSFMRSKRAIRRPTYSPTPVEPLTPSSAMHASHLRYHFVDFAEAHRILPTVVEPGSTTPPSRNELVEKDVKDLGVLFQSIMDTHVLPEVRARFAPLVRAMTRGTFSADEARVFFMEIWRNMELEVESCEEKGGLPERKKGNGHTGKVLVGSMNAPEMRVRSTSSEYDIEVEGMEGDRPRFYYESGENSEDPNEHCDEDDLGKTRKTVMLEEETERQGQGRSRSGTITAKFAVPGLSNARLTYAEILPESFPVSVEKN</sequence>
<gene>
    <name evidence="2" type="ORF">DFP72DRAFT_844393</name>
</gene>
<feature type="region of interest" description="Disordered" evidence="1">
    <location>
        <begin position="1"/>
        <end position="140"/>
    </location>
</feature>
<feature type="region of interest" description="Disordered" evidence="1">
    <location>
        <begin position="785"/>
        <end position="804"/>
    </location>
</feature>
<reference evidence="2 3" key="1">
    <citation type="submission" date="2020-07" db="EMBL/GenBank/DDBJ databases">
        <title>Comparative genomics of pyrophilous fungi reveals a link between fire events and developmental genes.</title>
        <authorList>
            <consortium name="DOE Joint Genome Institute"/>
            <person name="Steindorff A.S."/>
            <person name="Carver A."/>
            <person name="Calhoun S."/>
            <person name="Stillman K."/>
            <person name="Liu H."/>
            <person name="Lipzen A."/>
            <person name="Pangilinan J."/>
            <person name="Labutti K."/>
            <person name="Bruns T.D."/>
            <person name="Grigoriev I.V."/>
        </authorList>
    </citation>
    <scope>NUCLEOTIDE SEQUENCE [LARGE SCALE GENOMIC DNA]</scope>
    <source>
        <strain evidence="2 3">CBS 144469</strain>
    </source>
</reference>
<evidence type="ECO:0000313" key="2">
    <source>
        <dbReference type="EMBL" id="KAF6759105.1"/>
    </source>
</evidence>
<feature type="compositionally biased region" description="Basic and acidic residues" evidence="1">
    <location>
        <begin position="76"/>
        <end position="87"/>
    </location>
</feature>
<comment type="caution">
    <text evidence="2">The sequence shown here is derived from an EMBL/GenBank/DDBJ whole genome shotgun (WGS) entry which is preliminary data.</text>
</comment>
<dbReference type="Proteomes" id="UP000521943">
    <property type="component" value="Unassembled WGS sequence"/>
</dbReference>
<feature type="compositionally biased region" description="Polar residues" evidence="1">
    <location>
        <begin position="1"/>
        <end position="14"/>
    </location>
</feature>
<evidence type="ECO:0000256" key="1">
    <source>
        <dbReference type="SAM" id="MobiDB-lite"/>
    </source>
</evidence>
<keyword evidence="3" id="KW-1185">Reference proteome</keyword>
<evidence type="ECO:0000313" key="3">
    <source>
        <dbReference type="Proteomes" id="UP000521943"/>
    </source>
</evidence>
<feature type="compositionally biased region" description="Acidic residues" evidence="1">
    <location>
        <begin position="397"/>
        <end position="410"/>
    </location>
</feature>
<feature type="compositionally biased region" description="Basic residues" evidence="1">
    <location>
        <begin position="50"/>
        <end position="63"/>
    </location>
</feature>
<dbReference type="EMBL" id="JACGCI010000016">
    <property type="protein sequence ID" value="KAF6759105.1"/>
    <property type="molecule type" value="Genomic_DNA"/>
</dbReference>
<feature type="compositionally biased region" description="Acidic residues" evidence="1">
    <location>
        <begin position="789"/>
        <end position="802"/>
    </location>
</feature>
<name>A0A8H6I558_9AGAR</name>
<organism evidence="2 3">
    <name type="scientific">Ephemerocybe angulata</name>
    <dbReference type="NCBI Taxonomy" id="980116"/>
    <lineage>
        <taxon>Eukaryota</taxon>
        <taxon>Fungi</taxon>
        <taxon>Dikarya</taxon>
        <taxon>Basidiomycota</taxon>
        <taxon>Agaricomycotina</taxon>
        <taxon>Agaricomycetes</taxon>
        <taxon>Agaricomycetidae</taxon>
        <taxon>Agaricales</taxon>
        <taxon>Agaricineae</taxon>
        <taxon>Psathyrellaceae</taxon>
        <taxon>Ephemerocybe</taxon>
    </lineage>
</organism>
<protein>
    <submittedName>
        <fullName evidence="2">Uncharacterized protein</fullName>
    </submittedName>
</protein>
<accession>A0A8H6I558</accession>
<feature type="compositionally biased region" description="Low complexity" evidence="1">
    <location>
        <begin position="31"/>
        <end position="41"/>
    </location>
</feature>
<proteinExistence type="predicted"/>
<feature type="region of interest" description="Disordered" evidence="1">
    <location>
        <begin position="234"/>
        <end position="319"/>
    </location>
</feature>